<protein>
    <submittedName>
        <fullName evidence="1">Uncharacterized protein</fullName>
    </submittedName>
</protein>
<evidence type="ECO:0000313" key="1">
    <source>
        <dbReference type="EMBL" id="CAB4182198.1"/>
    </source>
</evidence>
<dbReference type="EMBL" id="LR797022">
    <property type="protein sequence ID" value="CAB4182198.1"/>
    <property type="molecule type" value="Genomic_DNA"/>
</dbReference>
<sequence length="59" mass="6661">MENYSASDLVDFALTQKPVEFEDAFNSIIANKLTAAVDMKKVEVAQSIFPSNDYEEDDR</sequence>
<organism evidence="1">
    <name type="scientific">uncultured Caudovirales phage</name>
    <dbReference type="NCBI Taxonomy" id="2100421"/>
    <lineage>
        <taxon>Viruses</taxon>
        <taxon>Duplodnaviria</taxon>
        <taxon>Heunggongvirae</taxon>
        <taxon>Uroviricota</taxon>
        <taxon>Caudoviricetes</taxon>
        <taxon>Peduoviridae</taxon>
        <taxon>Maltschvirus</taxon>
        <taxon>Maltschvirus maltsch</taxon>
    </lineage>
</organism>
<reference evidence="1" key="1">
    <citation type="submission" date="2020-05" db="EMBL/GenBank/DDBJ databases">
        <authorList>
            <person name="Chiriac C."/>
            <person name="Salcher M."/>
            <person name="Ghai R."/>
            <person name="Kavagutti S V."/>
        </authorList>
    </citation>
    <scope>NUCLEOTIDE SEQUENCE</scope>
</reference>
<proteinExistence type="predicted"/>
<name>A0A6J5QMK2_9CAUD</name>
<gene>
    <name evidence="1" type="ORF">UFOVP1071_176</name>
</gene>
<accession>A0A6J5QMK2</accession>